<dbReference type="PROSITE" id="PS01336">
    <property type="entry name" value="ADOMETDC"/>
    <property type="match status" value="1"/>
</dbReference>
<evidence type="ECO:0000256" key="13">
    <source>
        <dbReference type="RuleBase" id="RU003737"/>
    </source>
</evidence>
<sequence>MIQSPLTMACDSSSLVAQCVSPVGSSENFPFEGVEKRIIMCFSKEALSRTARKSLRGISDEEWSALLDHTGCQIISKIEGIPHEPLSGLEGMPAFGDICCSYLLSESSLFVYECAFILKTCGITTPLLIIPQLLALLGNLLPKEFVHFVLFTHFEYQFPKRQIYPHRSFEEEQTYLNQFFPSNEQCVSCPSSGRGYFVFASKPLQSNPTEIFHRKAHFLSSYNRPGNSVIEFVEVFMKGVDEDSSALFSGPNDTNLTKHPAHPVDSSSSGILGKYLSPETKLDQFWFSPCGYSCNMFNSDGDYMNVHISPEKEVSYVSFELMNYSIGENGDARISPLSSLLINCLPVFSAKEVHVITLKVNLGSLEVLSNVQVVPSDERMHHFYRKTGHYVDSSLYERMSMMRMEGGFYNVRHLQYSDLVDSDRCDKATVGVQICEQTLPEGKCRAMDKCSIQEVTIDSKTDRLTEFLSAVAFKPNLNNSQDNFKTKGNPNALALSQKMHLDVHLLSDCLLTYPFLDADTVKDLHRLFDDYGGVFSPAGSDGRKCPKKLLRDIISDGSIDHPVMLVDMSTVVEQWCRWQSLLPNVLPYYAVKCNNDPLLLDCLATLGVCFDCATKPEMEMILALKERRTNLRHSVHIVYSNPCKFTSEMEWANEKGIKLLVFDNIDEIQKISVHYPTAELLLRIRTDDRASQCPMSAKFGASISSWPRILSYCRKLNLNVRGISFHVGSGCGRLGAFSSAIESARSAFDLAKNFDYHFNLLDIGGGFPGDGEDANNHPTFEELACEIQASLHICFGSLLSEITCISEPGRYFAHSSHTLATKIFARRAPYDYFDASYPTDKVLSIQKNFQESSLGDMGLECSSTTTTAISDEVFSKGCDNCSNSLDIEVVAEEGSCKQHSPMDDTFSSDGISADMKKNQDEMYWLYVNESLYGVFNCLLYDHATVVPEILSPSREELVPLGNSYYVSSIKDVDVIEKLQKCDMKLSKTILLEENLNAEMIRKESCNCVIFGQSCDGFDCLFKNVELPEMFVGDWLMFRNMGAYTTAASSSFNGFKKPKHVYAWLYGSSLL</sequence>
<accession>A0ABQ7JEA1</accession>
<dbReference type="Gene3D" id="3.60.90.10">
    <property type="entry name" value="S-adenosylmethionine decarboxylase"/>
    <property type="match status" value="1"/>
</dbReference>
<evidence type="ECO:0000259" key="15">
    <source>
        <dbReference type="Pfam" id="PF02784"/>
    </source>
</evidence>
<dbReference type="Pfam" id="PF02784">
    <property type="entry name" value="Orn_Arg_deC_N"/>
    <property type="match status" value="1"/>
</dbReference>
<comment type="similarity">
    <text evidence="4 13">Belongs to the Orn/Lys/Arg decarboxylase class-II family.</text>
</comment>
<dbReference type="Gene3D" id="3.20.20.10">
    <property type="entry name" value="Alanine racemase"/>
    <property type="match status" value="1"/>
</dbReference>
<comment type="pathway">
    <text evidence="9">Amine and polyamine biosynthesis; putrescine biosynthesis via L-ornithine pathway; putrescine from L-ornithine: step 1/1.</text>
</comment>
<dbReference type="Proteomes" id="UP000823046">
    <property type="component" value="Unassembled WGS sequence"/>
</dbReference>
<evidence type="ECO:0000313" key="16">
    <source>
        <dbReference type="EMBL" id="KAF8822289.1"/>
    </source>
</evidence>
<dbReference type="SUPFAM" id="SSF56276">
    <property type="entry name" value="S-adenosylmethionine decarboxylase"/>
    <property type="match status" value="1"/>
</dbReference>
<evidence type="ECO:0000256" key="8">
    <source>
        <dbReference type="ARBA" id="ARBA00023239"/>
    </source>
</evidence>
<gene>
    <name evidence="16" type="ORF">IE077_004090</name>
</gene>
<evidence type="ECO:0000256" key="4">
    <source>
        <dbReference type="ARBA" id="ARBA00008872"/>
    </source>
</evidence>
<dbReference type="InterPro" id="IPR009006">
    <property type="entry name" value="Ala_racemase/Decarboxylase_C"/>
</dbReference>
<evidence type="ECO:0000256" key="11">
    <source>
        <dbReference type="ARBA" id="ARBA00046672"/>
    </source>
</evidence>
<keyword evidence="5" id="KW-0663">Pyridoxal phosphate</keyword>
<dbReference type="SUPFAM" id="SSF51419">
    <property type="entry name" value="PLP-binding barrel"/>
    <property type="match status" value="1"/>
</dbReference>
<dbReference type="InterPro" id="IPR016067">
    <property type="entry name" value="S-AdoMet_deCO2ase_core"/>
</dbReference>
<comment type="catalytic activity">
    <reaction evidence="12">
        <text>L-ornithine + H(+) = putrescine + CO2</text>
        <dbReference type="Rhea" id="RHEA:22964"/>
        <dbReference type="ChEBI" id="CHEBI:15378"/>
        <dbReference type="ChEBI" id="CHEBI:16526"/>
        <dbReference type="ChEBI" id="CHEBI:46911"/>
        <dbReference type="ChEBI" id="CHEBI:326268"/>
        <dbReference type="EC" id="4.1.1.17"/>
    </reaction>
</comment>
<keyword evidence="17" id="KW-1185">Reference proteome</keyword>
<dbReference type="PRINTS" id="PR01179">
    <property type="entry name" value="ODADCRBXLASE"/>
</dbReference>
<evidence type="ECO:0000256" key="10">
    <source>
        <dbReference type="ARBA" id="ARBA00034138"/>
    </source>
</evidence>
<keyword evidence="6" id="KW-0745">Spermidine biosynthesis</keyword>
<dbReference type="InterPro" id="IPR018166">
    <property type="entry name" value="S-AdoMet_deCO2ase_CS"/>
</dbReference>
<keyword evidence="8" id="KW-0456">Lyase</keyword>
<comment type="cofactor">
    <cofactor evidence="1">
        <name>pyridoxal 5'-phosphate</name>
        <dbReference type="ChEBI" id="CHEBI:597326"/>
    </cofactor>
</comment>
<evidence type="ECO:0000256" key="6">
    <source>
        <dbReference type="ARBA" id="ARBA00023066"/>
    </source>
</evidence>
<dbReference type="Pfam" id="PF00278">
    <property type="entry name" value="Orn_DAP_Arg_deC"/>
    <property type="match status" value="1"/>
</dbReference>
<dbReference type="PROSITE" id="PS00878">
    <property type="entry name" value="ODR_DC_2_1"/>
    <property type="match status" value="1"/>
</dbReference>
<dbReference type="InterPro" id="IPR022653">
    <property type="entry name" value="De-COase2_pyr-phos_BS"/>
</dbReference>
<dbReference type="InterPro" id="IPR022643">
    <property type="entry name" value="De-COase2_C"/>
</dbReference>
<dbReference type="PANTHER" id="PTHR11482">
    <property type="entry name" value="ARGININE/DIAMINOPIMELATE/ORNITHINE DECARBOXYLASE"/>
    <property type="match status" value="1"/>
</dbReference>
<dbReference type="SUPFAM" id="SSF50621">
    <property type="entry name" value="Alanine racemase C-terminal domain-like"/>
    <property type="match status" value="1"/>
</dbReference>
<name>A0ABQ7JEA1_9APIC</name>
<dbReference type="EMBL" id="JADAQX010000066">
    <property type="protein sequence ID" value="KAF8822289.1"/>
    <property type="molecule type" value="Genomic_DNA"/>
</dbReference>
<evidence type="ECO:0000259" key="14">
    <source>
        <dbReference type="Pfam" id="PF00278"/>
    </source>
</evidence>
<dbReference type="InterPro" id="IPR022644">
    <property type="entry name" value="De-COase2_N"/>
</dbReference>
<dbReference type="InterPro" id="IPR000183">
    <property type="entry name" value="Orn/DAP/Arg_de-COase"/>
</dbReference>
<evidence type="ECO:0000313" key="17">
    <source>
        <dbReference type="Proteomes" id="UP000823046"/>
    </source>
</evidence>
<comment type="similarity">
    <text evidence="3">Belongs to the eukaryotic AdoMetDC family.</text>
</comment>
<comment type="subunit">
    <text evidence="11">Homodimer. Only the dimer is catalytically active, as the active sites are constructed of residues from both monomers.</text>
</comment>
<dbReference type="PRINTS" id="PR01182">
    <property type="entry name" value="ORNDCRBXLASE"/>
</dbReference>
<evidence type="ECO:0000256" key="5">
    <source>
        <dbReference type="ARBA" id="ARBA00022898"/>
    </source>
</evidence>
<reference evidence="16 17" key="1">
    <citation type="journal article" date="2020" name="bioRxiv">
        <title>Metabolic contributions of an alphaproteobacterial endosymbiont in the apicomplexan Cardiosporidium cionae.</title>
        <authorList>
            <person name="Hunter E.S."/>
            <person name="Paight C.J."/>
            <person name="Lane C.E."/>
        </authorList>
    </citation>
    <scope>NUCLEOTIDE SEQUENCE [LARGE SCALE GENOMIC DNA]</scope>
    <source>
        <strain evidence="16">ESH_2018</strain>
    </source>
</reference>
<evidence type="ECO:0000256" key="3">
    <source>
        <dbReference type="ARBA" id="ARBA00008466"/>
    </source>
</evidence>
<protein>
    <recommendedName>
        <fullName evidence="10">ornithine decarboxylase</fullName>
        <ecNumber evidence="10">4.1.1.17</ecNumber>
    </recommendedName>
</protein>
<dbReference type="Pfam" id="PF01536">
    <property type="entry name" value="SAM_decarbox"/>
    <property type="match status" value="1"/>
</dbReference>
<comment type="pathway">
    <text evidence="2">Amine and polyamine biosynthesis; S-adenosylmethioninamine biosynthesis; S-adenosylmethioninamine from S-adenosyl-L-methionine: step 1/1.</text>
</comment>
<organism evidence="16 17">
    <name type="scientific">Cardiosporidium cionae</name>
    <dbReference type="NCBI Taxonomy" id="476202"/>
    <lineage>
        <taxon>Eukaryota</taxon>
        <taxon>Sar</taxon>
        <taxon>Alveolata</taxon>
        <taxon>Apicomplexa</taxon>
        <taxon>Aconoidasida</taxon>
        <taxon>Nephromycida</taxon>
        <taxon>Cardiosporidium</taxon>
    </lineage>
</organism>
<evidence type="ECO:0000256" key="2">
    <source>
        <dbReference type="ARBA" id="ARBA00004911"/>
    </source>
</evidence>
<feature type="domain" description="Orn/DAP/Arg decarboxylase 2 N-terminal" evidence="15">
    <location>
        <begin position="569"/>
        <end position="813"/>
    </location>
</feature>
<dbReference type="PANTHER" id="PTHR11482:SF6">
    <property type="entry name" value="ORNITHINE DECARBOXYLASE 1-RELATED"/>
    <property type="match status" value="1"/>
</dbReference>
<dbReference type="Gene3D" id="2.40.37.10">
    <property type="entry name" value="Lyase, Ornithine Decarboxylase, Chain A, domain 1"/>
    <property type="match status" value="1"/>
</dbReference>
<evidence type="ECO:0000256" key="12">
    <source>
        <dbReference type="ARBA" id="ARBA00049127"/>
    </source>
</evidence>
<evidence type="ECO:0000256" key="1">
    <source>
        <dbReference type="ARBA" id="ARBA00001933"/>
    </source>
</evidence>
<evidence type="ECO:0000256" key="7">
    <source>
        <dbReference type="ARBA" id="ARBA00023115"/>
    </source>
</evidence>
<dbReference type="CDD" id="cd00622">
    <property type="entry name" value="PLPDE_III_ODC"/>
    <property type="match status" value="1"/>
</dbReference>
<dbReference type="InterPro" id="IPR048283">
    <property type="entry name" value="AdoMetDC-like"/>
</dbReference>
<dbReference type="InterPro" id="IPR002433">
    <property type="entry name" value="Orn_de-COase"/>
</dbReference>
<keyword evidence="7" id="KW-0620">Polyamine biosynthesis</keyword>
<proteinExistence type="inferred from homology"/>
<dbReference type="EC" id="4.1.1.17" evidence="10"/>
<dbReference type="InterPro" id="IPR029066">
    <property type="entry name" value="PLP-binding_barrel"/>
</dbReference>
<feature type="domain" description="Orn/DAP/Arg decarboxylase 2 C-terminal" evidence="14">
    <location>
        <begin position="916"/>
        <end position="1041"/>
    </location>
</feature>
<evidence type="ECO:0000256" key="9">
    <source>
        <dbReference type="ARBA" id="ARBA00034115"/>
    </source>
</evidence>
<comment type="caution">
    <text evidence="16">The sequence shown here is derived from an EMBL/GenBank/DDBJ whole genome shotgun (WGS) entry which is preliminary data.</text>
</comment>